<evidence type="ECO:0000256" key="6">
    <source>
        <dbReference type="RuleBase" id="RU367114"/>
    </source>
</evidence>
<dbReference type="PANTHER" id="PTHR12642">
    <property type="entry name" value="RIBOSOME BIOGENESIS PROTEIN NSA2 HOMOLOG"/>
    <property type="match status" value="1"/>
</dbReference>
<dbReference type="FunFam" id="2.40.10.310:FF:000001">
    <property type="entry name" value="NSA2, ribosome biogenesis homolog"/>
    <property type="match status" value="1"/>
</dbReference>
<evidence type="ECO:0000313" key="9">
    <source>
        <dbReference type="Proteomes" id="UP000789831"/>
    </source>
</evidence>
<evidence type="ECO:0000256" key="3">
    <source>
        <dbReference type="ARBA" id="ARBA00022517"/>
    </source>
</evidence>
<feature type="compositionally biased region" description="Polar residues" evidence="7">
    <location>
        <begin position="569"/>
        <end position="585"/>
    </location>
</feature>
<keyword evidence="6" id="KW-0687">Ribonucleoprotein</keyword>
<feature type="region of interest" description="Disordered" evidence="7">
    <location>
        <begin position="484"/>
        <end position="606"/>
    </location>
</feature>
<proteinExistence type="inferred from homology"/>
<feature type="compositionally biased region" description="Acidic residues" evidence="7">
    <location>
        <begin position="593"/>
        <end position="606"/>
    </location>
</feature>
<dbReference type="GO" id="GO:0005730">
    <property type="term" value="C:nucleolus"/>
    <property type="evidence" value="ECO:0007669"/>
    <property type="project" value="UniProtKB-SubCell"/>
</dbReference>
<feature type="compositionally biased region" description="Polar residues" evidence="7">
    <location>
        <begin position="522"/>
        <end position="535"/>
    </location>
</feature>
<gene>
    <name evidence="8" type="ORF">AGERDE_LOCUS1883</name>
</gene>
<dbReference type="InterPro" id="IPR022309">
    <property type="entry name" value="Ribosomal_Se8/biogenesis_NSA2"/>
</dbReference>
<evidence type="ECO:0000256" key="1">
    <source>
        <dbReference type="ARBA" id="ARBA00004604"/>
    </source>
</evidence>
<comment type="caution">
    <text evidence="8">The sequence shown here is derived from an EMBL/GenBank/DDBJ whole genome shotgun (WGS) entry which is preliminary data.</text>
</comment>
<protein>
    <recommendedName>
        <fullName evidence="6">Ribosome biogenesis protein NSA2 homolog</fullName>
    </recommendedName>
</protein>
<evidence type="ECO:0000256" key="4">
    <source>
        <dbReference type="ARBA" id="ARBA00022552"/>
    </source>
</evidence>
<dbReference type="AlphaFoldDB" id="A0A9N8VFZ6"/>
<feature type="compositionally biased region" description="Basic and acidic residues" evidence="7">
    <location>
        <begin position="538"/>
        <end position="551"/>
    </location>
</feature>
<name>A0A9N8VFZ6_9GLOM</name>
<organism evidence="8 9">
    <name type="scientific">Ambispora gerdemannii</name>
    <dbReference type="NCBI Taxonomy" id="144530"/>
    <lineage>
        <taxon>Eukaryota</taxon>
        <taxon>Fungi</taxon>
        <taxon>Fungi incertae sedis</taxon>
        <taxon>Mucoromycota</taxon>
        <taxon>Glomeromycotina</taxon>
        <taxon>Glomeromycetes</taxon>
        <taxon>Archaeosporales</taxon>
        <taxon>Ambisporaceae</taxon>
        <taxon>Ambispora</taxon>
    </lineage>
</organism>
<dbReference type="GO" id="GO:0030684">
    <property type="term" value="C:preribosome"/>
    <property type="evidence" value="ECO:0007669"/>
    <property type="project" value="UniProtKB-ARBA"/>
</dbReference>
<dbReference type="InterPro" id="IPR039411">
    <property type="entry name" value="NSA2_fam"/>
</dbReference>
<keyword evidence="5 6" id="KW-0539">Nucleus</keyword>
<comment type="function">
    <text evidence="6">Involved in the biogenesis of the 60S ribosomal subunit. May play a part in the quality control of pre-60S particles.</text>
</comment>
<feature type="compositionally biased region" description="Low complexity" evidence="7">
    <location>
        <begin position="507"/>
        <end position="518"/>
    </location>
</feature>
<sequence>PQNEYIEEAIKKHGRRFDYEERKRKRIAREPHTTSAFAQKVHGLRAKLYNKKRYAQKIQMKKTIKQKQEKSAKQKDTQAIPDGAVPAYLLDREGEKRAKILSNMVKQKRKEKAGKWAVPLPKVRAKQWKRMITKATFVGDGFTRKPPKYERFIRPMALRYKKAHVTHPELAATFCLPIISVKKNPQSPLYTSLGVLTKGTVIEVNVSELGLVTTSGKVVWGKYAQGTGSTTASLYPALHFPLPRKGGRTHKGAHEVMKDMLNKLELALSDGTLVYEGMPRELSDKIIQIIAELKKSNSECYYEDQEAADDLELLINPPSSTVHAGPSRTLHTSTTSNNESLPQQKGDSVTSRDKEANKNVEPGRFITSDRQSSLSSISPMFGRCLSMYEQNSDNDDIPGLGLNDKGLNQIPGLDSNDEEKIPGLDLVEDKKFVVDSSSGFEDGELIEISSDDDINDKNVNSNNNINDIPVVIESEKKKGKRPLYMIDYGNDDHHPGYRKPSQTGVTSSSNISNNSNSKNNRHQSTPATNRIQNQLVLRFEDERDITDRDKVSSNGGNNNISSSIRATGANLSESTNSKQPSSATTALHPEIASTDDEVVSMDLDND</sequence>
<evidence type="ECO:0000313" key="8">
    <source>
        <dbReference type="EMBL" id="CAG8453810.1"/>
    </source>
</evidence>
<feature type="region of interest" description="Disordered" evidence="7">
    <location>
        <begin position="316"/>
        <end position="374"/>
    </location>
</feature>
<comment type="subunit">
    <text evidence="6">Component of the pre-66S ribosomal particle.</text>
</comment>
<dbReference type="Gene3D" id="2.40.10.310">
    <property type="match status" value="1"/>
</dbReference>
<feature type="compositionally biased region" description="Low complexity" evidence="7">
    <location>
        <begin position="552"/>
        <end position="564"/>
    </location>
</feature>
<reference evidence="8" key="1">
    <citation type="submission" date="2021-06" db="EMBL/GenBank/DDBJ databases">
        <authorList>
            <person name="Kallberg Y."/>
            <person name="Tangrot J."/>
            <person name="Rosling A."/>
        </authorList>
    </citation>
    <scope>NUCLEOTIDE SEQUENCE</scope>
    <source>
        <strain evidence="8">MT106</strain>
    </source>
</reference>
<keyword evidence="9" id="KW-1185">Reference proteome</keyword>
<evidence type="ECO:0000256" key="2">
    <source>
        <dbReference type="ARBA" id="ARBA00005424"/>
    </source>
</evidence>
<dbReference type="CDD" id="cd11381">
    <property type="entry name" value="NSA2"/>
    <property type="match status" value="1"/>
</dbReference>
<evidence type="ECO:0000256" key="5">
    <source>
        <dbReference type="ARBA" id="ARBA00023242"/>
    </source>
</evidence>
<keyword evidence="3 6" id="KW-0690">Ribosome biogenesis</keyword>
<dbReference type="Proteomes" id="UP000789831">
    <property type="component" value="Unassembled WGS sequence"/>
</dbReference>
<accession>A0A9N8VFZ6</accession>
<comment type="similarity">
    <text evidence="2 6">Belongs to the eukaryotic ribosomal protein eS8 family. Ribosome biogenesis protein NSA2 subfamily.</text>
</comment>
<comment type="subcellular location">
    <subcellularLocation>
        <location evidence="1 6">Nucleus</location>
        <location evidence="1 6">Nucleolus</location>
    </subcellularLocation>
</comment>
<dbReference type="GO" id="GO:0006364">
    <property type="term" value="P:rRNA processing"/>
    <property type="evidence" value="ECO:0007669"/>
    <property type="project" value="UniProtKB-KW"/>
</dbReference>
<evidence type="ECO:0000256" key="7">
    <source>
        <dbReference type="SAM" id="MobiDB-lite"/>
    </source>
</evidence>
<keyword evidence="4 6" id="KW-0698">rRNA processing</keyword>
<dbReference type="GO" id="GO:0042273">
    <property type="term" value="P:ribosomal large subunit biogenesis"/>
    <property type="evidence" value="ECO:0007669"/>
    <property type="project" value="UniProtKB-ARBA"/>
</dbReference>
<dbReference type="Pfam" id="PF01201">
    <property type="entry name" value="Ribosomal_S8e"/>
    <property type="match status" value="1"/>
</dbReference>
<feature type="compositionally biased region" description="Polar residues" evidence="7">
    <location>
        <begin position="329"/>
        <end position="349"/>
    </location>
</feature>
<dbReference type="OrthoDB" id="1847590at2759"/>
<feature type="non-terminal residue" evidence="8">
    <location>
        <position position="606"/>
    </location>
</feature>
<dbReference type="EMBL" id="CAJVPL010000141">
    <property type="protein sequence ID" value="CAG8453810.1"/>
    <property type="molecule type" value="Genomic_DNA"/>
</dbReference>